<evidence type="ECO:0000313" key="1">
    <source>
        <dbReference type="EMBL" id="KAI3720521.1"/>
    </source>
</evidence>
<name>A0ACB9BFG0_CICIN</name>
<dbReference type="EMBL" id="CM042014">
    <property type="protein sequence ID" value="KAI3720521.1"/>
    <property type="molecule type" value="Genomic_DNA"/>
</dbReference>
<reference evidence="1 2" key="2">
    <citation type="journal article" date="2022" name="Mol. Ecol. Resour.">
        <title>The genomes of chicory, endive, great burdock and yacon provide insights into Asteraceae paleo-polyploidization history and plant inulin production.</title>
        <authorList>
            <person name="Fan W."/>
            <person name="Wang S."/>
            <person name="Wang H."/>
            <person name="Wang A."/>
            <person name="Jiang F."/>
            <person name="Liu H."/>
            <person name="Zhao H."/>
            <person name="Xu D."/>
            <person name="Zhang Y."/>
        </authorList>
    </citation>
    <scope>NUCLEOTIDE SEQUENCE [LARGE SCALE GENOMIC DNA]</scope>
    <source>
        <strain evidence="2">cv. Punajuju</strain>
        <tissue evidence="1">Leaves</tissue>
    </source>
</reference>
<organism evidence="1 2">
    <name type="scientific">Cichorium intybus</name>
    <name type="common">Chicory</name>
    <dbReference type="NCBI Taxonomy" id="13427"/>
    <lineage>
        <taxon>Eukaryota</taxon>
        <taxon>Viridiplantae</taxon>
        <taxon>Streptophyta</taxon>
        <taxon>Embryophyta</taxon>
        <taxon>Tracheophyta</taxon>
        <taxon>Spermatophyta</taxon>
        <taxon>Magnoliopsida</taxon>
        <taxon>eudicotyledons</taxon>
        <taxon>Gunneridae</taxon>
        <taxon>Pentapetalae</taxon>
        <taxon>asterids</taxon>
        <taxon>campanulids</taxon>
        <taxon>Asterales</taxon>
        <taxon>Asteraceae</taxon>
        <taxon>Cichorioideae</taxon>
        <taxon>Cichorieae</taxon>
        <taxon>Cichoriinae</taxon>
        <taxon>Cichorium</taxon>
    </lineage>
</organism>
<gene>
    <name evidence="1" type="ORF">L2E82_31508</name>
</gene>
<evidence type="ECO:0000313" key="2">
    <source>
        <dbReference type="Proteomes" id="UP001055811"/>
    </source>
</evidence>
<protein>
    <submittedName>
        <fullName evidence="1">Uncharacterized protein</fullName>
    </submittedName>
</protein>
<sequence length="169" mass="19423">MPSVDTIVILSGGDVNSYPWDRGDDWICLIRCRRKRRSDPTEMNAYPVRCAWSNVEAVSVFLSIWVFSVLVVSHSIFVFQRQENPPSTVGITGIEAGQPEVYRHTGVLAVVSIFFSIWVFFVFRHFSLDIYLSIPLYGEMGMEQIDRDKEKSNGGKIKYKRCHIKGKRK</sequence>
<accession>A0ACB9BFG0</accession>
<proteinExistence type="predicted"/>
<reference evidence="2" key="1">
    <citation type="journal article" date="2022" name="Mol. Ecol. Resour.">
        <title>The genomes of chicory, endive, great burdock and yacon provide insights into Asteraceae palaeo-polyploidization history and plant inulin production.</title>
        <authorList>
            <person name="Fan W."/>
            <person name="Wang S."/>
            <person name="Wang H."/>
            <person name="Wang A."/>
            <person name="Jiang F."/>
            <person name="Liu H."/>
            <person name="Zhao H."/>
            <person name="Xu D."/>
            <person name="Zhang Y."/>
        </authorList>
    </citation>
    <scope>NUCLEOTIDE SEQUENCE [LARGE SCALE GENOMIC DNA]</scope>
    <source>
        <strain evidence="2">cv. Punajuju</strain>
    </source>
</reference>
<keyword evidence="2" id="KW-1185">Reference proteome</keyword>
<comment type="caution">
    <text evidence="1">The sequence shown here is derived from an EMBL/GenBank/DDBJ whole genome shotgun (WGS) entry which is preliminary data.</text>
</comment>
<dbReference type="Proteomes" id="UP001055811">
    <property type="component" value="Linkage Group LG06"/>
</dbReference>